<reference evidence="7 8" key="1">
    <citation type="submission" date="2017-05" db="EMBL/GenBank/DDBJ databases">
        <title>Genome Analysis of Maritalea myrionectae HL2708#5.</title>
        <authorList>
            <consortium name="Cotde Inc.-PKNU"/>
            <person name="Jang D."/>
            <person name="Oh H.-M."/>
        </authorList>
    </citation>
    <scope>NUCLEOTIDE SEQUENCE [LARGE SCALE GENOMIC DNA]</scope>
    <source>
        <strain evidence="7 8">HL2708#5</strain>
    </source>
</reference>
<proteinExistence type="predicted"/>
<evidence type="ECO:0000256" key="6">
    <source>
        <dbReference type="SAM" id="Phobius"/>
    </source>
</evidence>
<accession>A0A2R4MCE9</accession>
<feature type="transmembrane region" description="Helical" evidence="6">
    <location>
        <begin position="241"/>
        <end position="261"/>
    </location>
</feature>
<dbReference type="GO" id="GO:0005886">
    <property type="term" value="C:plasma membrane"/>
    <property type="evidence" value="ECO:0007669"/>
    <property type="project" value="UniProtKB-SubCell"/>
</dbReference>
<feature type="transmembrane region" description="Helical" evidence="6">
    <location>
        <begin position="49"/>
        <end position="73"/>
    </location>
</feature>
<dbReference type="Pfam" id="PF02690">
    <property type="entry name" value="Na_Pi_cotrans"/>
    <property type="match status" value="1"/>
</dbReference>
<evidence type="ECO:0000313" key="7">
    <source>
        <dbReference type="EMBL" id="AVX03549.1"/>
    </source>
</evidence>
<evidence type="ECO:0000256" key="5">
    <source>
        <dbReference type="ARBA" id="ARBA00023136"/>
    </source>
</evidence>
<keyword evidence="2" id="KW-1003">Cell membrane</keyword>
<evidence type="ECO:0000256" key="3">
    <source>
        <dbReference type="ARBA" id="ARBA00022692"/>
    </source>
</evidence>
<sequence length="552" mass="60689">MALLEFLIAIFGATMLLLFAVRMVQNGIERMKGPEFKRILTNAKNPYRAALAGTAMAVLLQSSAAVAILTAGFSTGGVLSIAMGLAIILGADVGSAIVVQILSLDLTWLAPVLMGVGAWLYLKFNGRNIRQTGRIMLGISLIIVALGFLRDAVTPIKESDLLPAMEAFLEADLVLAFLVGMVLAFLMHSSVAAVLMIAVVSAAEAISQPVGIMLILGANLGGALVPVWITRAMPIEARRPVVANVALRGLTAAFIATLYAYQLIDQWVHMLPSLVLVHFAFNVLLLLYLPFTPWIGSAVERAMTNGKGDHPTPMAERSLLDENALDSVQQSLASLRREVVRMTNISEQMIRESLAWYLCQKLPNFEQLERESNLLHNAGQAVRLYVTRMPSKEMTKAQFRRLRDLADYALSIEASTAILSQRLEGVIRAQHARNLYFSESGAAELRTIAEQCLHNMINSYELLVNEDIETAREIFRDKDELGMLVAKSRKKHLLRLREGLEKSIATSEQHLESLAALKELNAQLVSIAYPILKREGQLLQTRLILDGKGQEL</sequence>
<evidence type="ECO:0000256" key="1">
    <source>
        <dbReference type="ARBA" id="ARBA00004651"/>
    </source>
</evidence>
<keyword evidence="5 6" id="KW-0472">Membrane</keyword>
<dbReference type="SUPFAM" id="SSF109755">
    <property type="entry name" value="PhoU-like"/>
    <property type="match status" value="1"/>
</dbReference>
<dbReference type="KEGG" id="mmyr:MXMO3_01018"/>
<dbReference type="PANTHER" id="PTHR10010">
    <property type="entry name" value="SOLUTE CARRIER FAMILY 34 SODIUM PHOSPHATE , MEMBER 2-RELATED"/>
    <property type="match status" value="1"/>
</dbReference>
<keyword evidence="8" id="KW-1185">Reference proteome</keyword>
<feature type="transmembrane region" description="Helical" evidence="6">
    <location>
        <begin position="206"/>
        <end position="229"/>
    </location>
</feature>
<dbReference type="NCBIfam" id="NF037997">
    <property type="entry name" value="Na_Pi_symport"/>
    <property type="match status" value="1"/>
</dbReference>
<feature type="transmembrane region" description="Helical" evidence="6">
    <location>
        <begin position="79"/>
        <end position="99"/>
    </location>
</feature>
<dbReference type="PANTHER" id="PTHR10010:SF46">
    <property type="entry name" value="SODIUM-DEPENDENT PHOSPHATE TRANSPORT PROTEIN 2B"/>
    <property type="match status" value="1"/>
</dbReference>
<evidence type="ECO:0000256" key="2">
    <source>
        <dbReference type="ARBA" id="ARBA00022475"/>
    </source>
</evidence>
<dbReference type="Proteomes" id="UP000258927">
    <property type="component" value="Chromosome"/>
</dbReference>
<name>A0A2R4MCE9_9HYPH</name>
<feature type="transmembrane region" description="Helical" evidence="6">
    <location>
        <begin position="173"/>
        <end position="200"/>
    </location>
</feature>
<evidence type="ECO:0000256" key="4">
    <source>
        <dbReference type="ARBA" id="ARBA00022989"/>
    </source>
</evidence>
<dbReference type="EMBL" id="CP021330">
    <property type="protein sequence ID" value="AVX03549.1"/>
    <property type="molecule type" value="Genomic_DNA"/>
</dbReference>
<dbReference type="AlphaFoldDB" id="A0A2R4MCE9"/>
<dbReference type="InterPro" id="IPR003841">
    <property type="entry name" value="Na/Pi_transpt"/>
</dbReference>
<dbReference type="InterPro" id="IPR038078">
    <property type="entry name" value="PhoU-like_sf"/>
</dbReference>
<organism evidence="7 8">
    <name type="scientific">Maritalea myrionectae</name>
    <dbReference type="NCBI Taxonomy" id="454601"/>
    <lineage>
        <taxon>Bacteria</taxon>
        <taxon>Pseudomonadati</taxon>
        <taxon>Pseudomonadota</taxon>
        <taxon>Alphaproteobacteria</taxon>
        <taxon>Hyphomicrobiales</taxon>
        <taxon>Devosiaceae</taxon>
        <taxon>Maritalea</taxon>
    </lineage>
</organism>
<protein>
    <recommendedName>
        <fullName evidence="9">PhoU domain-containing protein</fullName>
    </recommendedName>
</protein>
<dbReference type="STRING" id="1122213.GCA_000423365_01778"/>
<keyword evidence="3 6" id="KW-0812">Transmembrane</keyword>
<keyword evidence="4 6" id="KW-1133">Transmembrane helix</keyword>
<feature type="transmembrane region" description="Helical" evidence="6">
    <location>
        <begin position="134"/>
        <end position="153"/>
    </location>
</feature>
<feature type="transmembrane region" description="Helical" evidence="6">
    <location>
        <begin position="6"/>
        <end position="28"/>
    </location>
</feature>
<dbReference type="GO" id="GO:0044341">
    <property type="term" value="P:sodium-dependent phosphate transport"/>
    <property type="evidence" value="ECO:0007669"/>
    <property type="project" value="InterPro"/>
</dbReference>
<evidence type="ECO:0008006" key="9">
    <source>
        <dbReference type="Google" id="ProtNLM"/>
    </source>
</evidence>
<dbReference type="GO" id="GO:0005436">
    <property type="term" value="F:sodium:phosphate symporter activity"/>
    <property type="evidence" value="ECO:0007669"/>
    <property type="project" value="InterPro"/>
</dbReference>
<feature type="transmembrane region" description="Helical" evidence="6">
    <location>
        <begin position="267"/>
        <end position="291"/>
    </location>
</feature>
<evidence type="ECO:0000313" key="8">
    <source>
        <dbReference type="Proteomes" id="UP000258927"/>
    </source>
</evidence>
<feature type="transmembrane region" description="Helical" evidence="6">
    <location>
        <begin position="106"/>
        <end position="122"/>
    </location>
</feature>
<comment type="subcellular location">
    <subcellularLocation>
        <location evidence="1">Cell membrane</location>
        <topology evidence="1">Multi-pass membrane protein</topology>
    </subcellularLocation>
</comment>
<gene>
    <name evidence="7" type="ORF">MXMO3_01018</name>
</gene>
<dbReference type="Gene3D" id="1.20.58.220">
    <property type="entry name" value="Phosphate transport system protein phou homolog 2, domain 2"/>
    <property type="match status" value="1"/>
</dbReference>
<dbReference type="RefSeq" id="WP_117395162.1">
    <property type="nucleotide sequence ID" value="NZ_CP021330.1"/>
</dbReference>